<dbReference type="EMBL" id="LC194889">
    <property type="protein sequence ID" value="BAX08815.1"/>
    <property type="molecule type" value="Genomic_DNA"/>
</dbReference>
<organismHost>
    <name type="scientific">Antheraea pernyi</name>
    <name type="common">Chinese oak silk moth</name>
    <name type="synonym">Bombyx pernyi</name>
    <dbReference type="NCBI Taxonomy" id="7119"/>
</organismHost>
<accession>A0A1V1G9N1</accession>
<protein>
    <submittedName>
        <fullName evidence="1">Uncharacterized protein</fullName>
    </submittedName>
</protein>
<organism evidence="1">
    <name type="scientific">Antheraea pernyi nuclear polyhedrosis virus</name>
    <name type="common">ApNPV</name>
    <dbReference type="NCBI Taxonomy" id="161494"/>
    <lineage>
        <taxon>Viruses</taxon>
        <taxon>Viruses incertae sedis</taxon>
        <taxon>Naldaviricetes</taxon>
        <taxon>Lefavirales</taxon>
        <taxon>Baculoviridae</taxon>
        <taxon>Alphabaculovirus</taxon>
        <taxon>Alphabaculovirus anpernyi</taxon>
    </lineage>
</organism>
<proteinExistence type="predicted"/>
<reference evidence="1" key="1">
    <citation type="submission" date="2016-11" db="EMBL/GenBank/DDBJ databases">
        <title>Comparative analyses of deletion mutations and their pathological effects of nucleopolyhedroviruses isolated from saturniid wild silkworms.</title>
        <authorList>
            <person name="Sasaki K."/>
            <person name="Huang Y."/>
            <person name="Shi M."/>
            <person name="Wang X."/>
            <person name="Kajiura Z."/>
            <person name="Kobayashi J."/>
        </authorList>
    </citation>
    <scope>NUCLEOTIDE SEQUENCE</scope>
    <source>
        <strain evidence="1">Liaoning</strain>
    </source>
</reference>
<evidence type="ECO:0000313" key="1">
    <source>
        <dbReference type="EMBL" id="BAX08815.1"/>
    </source>
</evidence>
<gene>
    <name evidence="1" type="primary">ORF45b</name>
</gene>
<sequence length="38" mass="4505">MYSLENNQHITPAQKAAVMQHLYMGLNLQLKTLRKTRY</sequence>
<name>A0A1V1G9N1_NPVAP</name>